<gene>
    <name evidence="1" type="ORF">BKX93_19490</name>
</gene>
<accession>A0A1D9LKX4</accession>
<dbReference type="EMBL" id="CP017707">
    <property type="protein sequence ID" value="AOZ51958.1"/>
    <property type="molecule type" value="Genomic_DNA"/>
</dbReference>
<evidence type="ECO:0000313" key="1">
    <source>
        <dbReference type="EMBL" id="AOZ51958.1"/>
    </source>
</evidence>
<proteinExistence type="predicted"/>
<dbReference type="KEGG" id="cvc:BKX93_19490"/>
<dbReference type="AlphaFoldDB" id="A0A1D9LKX4"/>
<organism evidence="1 2">
    <name type="scientific">Chromobacterium vaccinii</name>
    <dbReference type="NCBI Taxonomy" id="1108595"/>
    <lineage>
        <taxon>Bacteria</taxon>
        <taxon>Pseudomonadati</taxon>
        <taxon>Pseudomonadota</taxon>
        <taxon>Betaproteobacteria</taxon>
        <taxon>Neisseriales</taxon>
        <taxon>Chromobacteriaceae</taxon>
        <taxon>Chromobacterium</taxon>
    </lineage>
</organism>
<evidence type="ECO:0000313" key="2">
    <source>
        <dbReference type="Proteomes" id="UP000178776"/>
    </source>
</evidence>
<reference evidence="1 2" key="1">
    <citation type="submission" date="2016-10" db="EMBL/GenBank/DDBJ databases">
        <title>Chromobacterium muskegensis sp. nov., an insecticidal bacterium isolated from Sphagnum bogs.</title>
        <authorList>
            <person name="Sparks M.E."/>
            <person name="Blackburn M.B."/>
            <person name="Gundersen-Rindal D.E."/>
            <person name="Mitchell A."/>
            <person name="Farrar R."/>
            <person name="Kuhar D."/>
        </authorList>
    </citation>
    <scope>NUCLEOTIDE SEQUENCE [LARGE SCALE GENOMIC DNA]</scope>
    <source>
        <strain evidence="1 2">21-1</strain>
    </source>
</reference>
<dbReference type="GeneID" id="68843388"/>
<dbReference type="RefSeq" id="WP_046157120.1">
    <property type="nucleotide sequence ID" value="NZ_CP017707.1"/>
</dbReference>
<sequence length="233" mass="26530">MASVNQFAYVPGTSTYKFAYGGSIPNMPVVNMPADTNWLRWAMLNDGEYYRMYFFKGSSANTLYQAAFNPASGAYEFGYNSIKELLITGAPADADASSLAMLYDSGTKTYRLYLRRLGAPTVLYQFGFNRETSRYEYGYNSIPTLNVAKAPNDTDWHRWSMLFDGNAYRLYAFKVGSVDTFYQFAYNRQTNQYEYGFDSIPVLNLVDIPANSNLTSMAMLFGQGDYRLYFQTL</sequence>
<name>A0A1D9LKX4_9NEIS</name>
<protein>
    <submittedName>
        <fullName evidence="1">Uncharacterized protein</fullName>
    </submittedName>
</protein>
<dbReference type="Proteomes" id="UP000178776">
    <property type="component" value="Chromosome"/>
</dbReference>